<dbReference type="GO" id="GO:0008657">
    <property type="term" value="F:DNA topoisomerase type II (double strand cut, ATP-hydrolyzing) inhibitor activity"/>
    <property type="evidence" value="ECO:0007669"/>
    <property type="project" value="InterPro"/>
</dbReference>
<evidence type="ECO:0000313" key="8">
    <source>
        <dbReference type="EMBL" id="MBB4659015.1"/>
    </source>
</evidence>
<evidence type="ECO:0000256" key="4">
    <source>
        <dbReference type="ARBA" id="ARBA00023015"/>
    </source>
</evidence>
<keyword evidence="9" id="KW-1185">Reference proteome</keyword>
<dbReference type="InterPro" id="IPR011067">
    <property type="entry name" value="Plasmid_toxin/cell-grow_inhib"/>
</dbReference>
<proteinExistence type="inferred from homology"/>
<keyword evidence="5" id="KW-0804">Transcription</keyword>
<comment type="caution">
    <text evidence="8">The sequence shown here is derived from an EMBL/GenBank/DDBJ whole genome shotgun (WGS) entry which is preliminary data.</text>
</comment>
<dbReference type="InterPro" id="IPR002712">
    <property type="entry name" value="CcdB"/>
</dbReference>
<evidence type="ECO:0000256" key="5">
    <source>
        <dbReference type="ARBA" id="ARBA00023163"/>
    </source>
</evidence>
<reference evidence="8 9" key="1">
    <citation type="submission" date="2020-08" db="EMBL/GenBank/DDBJ databases">
        <title>Genomic Encyclopedia of Type Strains, Phase IV (KMG-IV): sequencing the most valuable type-strain genomes for metagenomic binning, comparative biology and taxonomic classification.</title>
        <authorList>
            <person name="Goeker M."/>
        </authorList>
    </citation>
    <scope>NUCLEOTIDE SEQUENCE [LARGE SCALE GENOMIC DNA]</scope>
    <source>
        <strain evidence="8 9">DSM 102850</strain>
    </source>
</reference>
<evidence type="ECO:0000256" key="7">
    <source>
        <dbReference type="ARBA" id="ARBA00033135"/>
    </source>
</evidence>
<dbReference type="RefSeq" id="WP_183817177.1">
    <property type="nucleotide sequence ID" value="NZ_JACHOB010000002.1"/>
</dbReference>
<gene>
    <name evidence="8" type="ORF">GGQ59_001529</name>
</gene>
<dbReference type="SUPFAM" id="SSF50118">
    <property type="entry name" value="Cell growth inhibitor/plasmid maintenance toxic component"/>
    <property type="match status" value="1"/>
</dbReference>
<evidence type="ECO:0000256" key="1">
    <source>
        <dbReference type="ARBA" id="ARBA00005230"/>
    </source>
</evidence>
<accession>A0A840I3V7</accession>
<comment type="similarity">
    <text evidence="1">Belongs to the CcdB toxin family.</text>
</comment>
<dbReference type="AlphaFoldDB" id="A0A840I3V7"/>
<evidence type="ECO:0000256" key="3">
    <source>
        <dbReference type="ARBA" id="ARBA00022491"/>
    </source>
</evidence>
<keyword evidence="3" id="KW-0678">Repressor</keyword>
<dbReference type="Gene3D" id="2.30.30.110">
    <property type="match status" value="1"/>
</dbReference>
<sequence length="102" mass="11166">MARFDVHRLKGAPDLLVVNVQAEFLDHLGSRVVVPLAPLGSVRQEVFSTLKPEIEVGGEPYILSTPDLGAALLSEFGEYVANVEARYRDDITRALDVLLTGF</sequence>
<evidence type="ECO:0000256" key="2">
    <source>
        <dbReference type="ARBA" id="ARBA00015075"/>
    </source>
</evidence>
<keyword evidence="4" id="KW-0805">Transcription regulation</keyword>
<evidence type="ECO:0000313" key="9">
    <source>
        <dbReference type="Proteomes" id="UP000563524"/>
    </source>
</evidence>
<protein>
    <recommendedName>
        <fullName evidence="2">Toxin CcdB</fullName>
    </recommendedName>
    <alternativeName>
        <fullName evidence="7">Cytotoxic protein CcdB</fullName>
    </alternativeName>
    <alternativeName>
        <fullName evidence="6">Protein LetD</fullName>
    </alternativeName>
</protein>
<dbReference type="Proteomes" id="UP000563524">
    <property type="component" value="Unassembled WGS sequence"/>
</dbReference>
<dbReference type="GO" id="GO:0006276">
    <property type="term" value="P:plasmid maintenance"/>
    <property type="evidence" value="ECO:0007669"/>
    <property type="project" value="InterPro"/>
</dbReference>
<dbReference type="EMBL" id="JACHOB010000002">
    <property type="protein sequence ID" value="MBB4659015.1"/>
    <property type="molecule type" value="Genomic_DNA"/>
</dbReference>
<name>A0A840I3V7_9PROT</name>
<evidence type="ECO:0000256" key="6">
    <source>
        <dbReference type="ARBA" id="ARBA00029628"/>
    </source>
</evidence>
<organism evidence="8 9">
    <name type="scientific">Parvularcula dongshanensis</name>
    <dbReference type="NCBI Taxonomy" id="1173995"/>
    <lineage>
        <taxon>Bacteria</taxon>
        <taxon>Pseudomonadati</taxon>
        <taxon>Pseudomonadota</taxon>
        <taxon>Alphaproteobacteria</taxon>
        <taxon>Parvularculales</taxon>
        <taxon>Parvularculaceae</taxon>
        <taxon>Parvularcula</taxon>
    </lineage>
</organism>
<dbReference type="Pfam" id="PF01845">
    <property type="entry name" value="CcdB"/>
    <property type="match status" value="1"/>
</dbReference>